<reference evidence="2 3" key="1">
    <citation type="submission" date="2018-06" db="EMBL/GenBank/DDBJ databases">
        <title>Comparative genomics reveals the genomic features of Rhizophagus irregularis, R. cerebriforme, R. diaphanum and Gigaspora rosea, and their symbiotic lifestyle signature.</title>
        <authorList>
            <person name="Morin E."/>
            <person name="San Clemente H."/>
            <person name="Chen E.C.H."/>
            <person name="De La Providencia I."/>
            <person name="Hainaut M."/>
            <person name="Kuo A."/>
            <person name="Kohler A."/>
            <person name="Murat C."/>
            <person name="Tang N."/>
            <person name="Roy S."/>
            <person name="Loubradou J."/>
            <person name="Henrissat B."/>
            <person name="Grigoriev I.V."/>
            <person name="Corradi N."/>
            <person name="Roux C."/>
            <person name="Martin F.M."/>
        </authorList>
    </citation>
    <scope>NUCLEOTIDE SEQUENCE [LARGE SCALE GENOMIC DNA]</scope>
    <source>
        <strain evidence="2 3">DAOM 227022</strain>
    </source>
</reference>
<dbReference type="OrthoDB" id="2388208at2759"/>
<proteinExistence type="predicted"/>
<evidence type="ECO:0000313" key="3">
    <source>
        <dbReference type="Proteomes" id="UP000265703"/>
    </source>
</evidence>
<dbReference type="Proteomes" id="UP000265703">
    <property type="component" value="Unassembled WGS sequence"/>
</dbReference>
<dbReference type="EMBL" id="QKYT01000009">
    <property type="protein sequence ID" value="RIA98942.1"/>
    <property type="molecule type" value="Genomic_DNA"/>
</dbReference>
<keyword evidence="3" id="KW-1185">Reference proteome</keyword>
<accession>A0A397TLW0</accession>
<name>A0A397TLW0_9GLOM</name>
<feature type="non-terminal residue" evidence="2">
    <location>
        <position position="314"/>
    </location>
</feature>
<evidence type="ECO:0000313" key="2">
    <source>
        <dbReference type="EMBL" id="RIA98942.1"/>
    </source>
</evidence>
<feature type="compositionally biased region" description="Basic and acidic residues" evidence="1">
    <location>
        <begin position="38"/>
        <end position="47"/>
    </location>
</feature>
<dbReference type="AlphaFoldDB" id="A0A397TLW0"/>
<comment type="caution">
    <text evidence="2">The sequence shown here is derived from an EMBL/GenBank/DDBJ whole genome shotgun (WGS) entry which is preliminary data.</text>
</comment>
<sequence>MKVDQEESGDCDEKEGDEKERGSDGDKKEEGGDDDEKDQGNEKKEQEDIVLSSQRFSFLPSEQGAYVEPIIEHVEMSLFRFIIKQEKYIPHKTVRRFASQCNPPKKDDFSDADLLCLLNFIIQNINLFTLGQGQTLFHGPNNIDPTFLLRNFKVEGRHHNAHGVANLKGRWSDEKLLRLSTLALEVIVCLGDQDSLRPLEEIKQKLESEFIDRWISTRKRKHEEDDNKCNKRRNMDNKYGKLTVSIVNKLERNEDQVKKIIQLVIAKDERLMNIWESLTTQEDEDLRIKKFVTLANYQFDTHLKNKEGHNNCCN</sequence>
<evidence type="ECO:0000256" key="1">
    <source>
        <dbReference type="SAM" id="MobiDB-lite"/>
    </source>
</evidence>
<gene>
    <name evidence="2" type="ORF">C1645_748561</name>
</gene>
<protein>
    <submittedName>
        <fullName evidence="2">Uncharacterized protein</fullName>
    </submittedName>
</protein>
<feature type="region of interest" description="Disordered" evidence="1">
    <location>
        <begin position="1"/>
        <end position="49"/>
    </location>
</feature>
<feature type="compositionally biased region" description="Acidic residues" evidence="1">
    <location>
        <begin position="1"/>
        <end position="15"/>
    </location>
</feature>
<feature type="compositionally biased region" description="Basic and acidic residues" evidence="1">
    <location>
        <begin position="16"/>
        <end position="30"/>
    </location>
</feature>
<organism evidence="2 3">
    <name type="scientific">Glomus cerebriforme</name>
    <dbReference type="NCBI Taxonomy" id="658196"/>
    <lineage>
        <taxon>Eukaryota</taxon>
        <taxon>Fungi</taxon>
        <taxon>Fungi incertae sedis</taxon>
        <taxon>Mucoromycota</taxon>
        <taxon>Glomeromycotina</taxon>
        <taxon>Glomeromycetes</taxon>
        <taxon>Glomerales</taxon>
        <taxon>Glomeraceae</taxon>
        <taxon>Glomus</taxon>
    </lineage>
</organism>